<evidence type="ECO:0000256" key="1">
    <source>
        <dbReference type="ARBA" id="ARBA00001917"/>
    </source>
</evidence>
<dbReference type="Gene3D" id="3.40.109.10">
    <property type="entry name" value="NADH Oxidase"/>
    <property type="match status" value="1"/>
</dbReference>
<keyword evidence="3" id="KW-0285">Flavoprotein</keyword>
<dbReference type="PANTHER" id="PTHR43673">
    <property type="entry name" value="NAD(P)H NITROREDUCTASE YDGI-RELATED"/>
    <property type="match status" value="1"/>
</dbReference>
<dbReference type="Pfam" id="PF14512">
    <property type="entry name" value="TM1586_NiRdase"/>
    <property type="match status" value="1"/>
</dbReference>
<dbReference type="SUPFAM" id="SSF55469">
    <property type="entry name" value="FMN-dependent nitroreductase-like"/>
    <property type="match status" value="1"/>
</dbReference>
<keyword evidence="8" id="KW-1185">Reference proteome</keyword>
<protein>
    <submittedName>
        <fullName evidence="7">Nitroreductase family protein</fullName>
    </submittedName>
</protein>
<comment type="caution">
    <text evidence="7">The sequence shown here is derived from an EMBL/GenBank/DDBJ whole genome shotgun (WGS) entry which is preliminary data.</text>
</comment>
<comment type="cofactor">
    <cofactor evidence="1">
        <name>FMN</name>
        <dbReference type="ChEBI" id="CHEBI:58210"/>
    </cofactor>
</comment>
<evidence type="ECO:0000313" key="8">
    <source>
        <dbReference type="Proteomes" id="UP000712157"/>
    </source>
</evidence>
<dbReference type="GO" id="GO:0016491">
    <property type="term" value="F:oxidoreductase activity"/>
    <property type="evidence" value="ECO:0007669"/>
    <property type="project" value="UniProtKB-KW"/>
</dbReference>
<comment type="similarity">
    <text evidence="2">Belongs to the nitroreductase family.</text>
</comment>
<dbReference type="RefSeq" id="WP_238721061.1">
    <property type="nucleotide sequence ID" value="NZ_JAHQCW010000007.1"/>
</dbReference>
<name>A0A949JWW2_9FIRM</name>
<evidence type="ECO:0000259" key="6">
    <source>
        <dbReference type="Pfam" id="PF14512"/>
    </source>
</evidence>
<gene>
    <name evidence="7" type="ORF">KTH89_06210</name>
</gene>
<keyword evidence="5" id="KW-0560">Oxidoreductase</keyword>
<dbReference type="AlphaFoldDB" id="A0A949JWW2"/>
<evidence type="ECO:0000313" key="7">
    <source>
        <dbReference type="EMBL" id="MBU9736124.1"/>
    </source>
</evidence>
<feature type="domain" description="Putative nitroreductase TM1586" evidence="6">
    <location>
        <begin position="4"/>
        <end position="250"/>
    </location>
</feature>
<dbReference type="PANTHER" id="PTHR43673:SF2">
    <property type="entry name" value="NITROREDUCTASE"/>
    <property type="match status" value="1"/>
</dbReference>
<dbReference type="EMBL" id="JAHQCW010000007">
    <property type="protein sequence ID" value="MBU9736124.1"/>
    <property type="molecule type" value="Genomic_DNA"/>
</dbReference>
<dbReference type="Proteomes" id="UP000712157">
    <property type="component" value="Unassembled WGS sequence"/>
</dbReference>
<keyword evidence="4" id="KW-0288">FMN</keyword>
<evidence type="ECO:0000256" key="3">
    <source>
        <dbReference type="ARBA" id="ARBA00022630"/>
    </source>
</evidence>
<dbReference type="InterPro" id="IPR029478">
    <property type="entry name" value="TM1586_NiRdase"/>
</dbReference>
<dbReference type="InterPro" id="IPR000415">
    <property type="entry name" value="Nitroreductase-like"/>
</dbReference>
<evidence type="ECO:0000256" key="4">
    <source>
        <dbReference type="ARBA" id="ARBA00022643"/>
    </source>
</evidence>
<evidence type="ECO:0000256" key="5">
    <source>
        <dbReference type="ARBA" id="ARBA00023002"/>
    </source>
</evidence>
<sequence>MNYYDLIERRMSIREFREKAVPAHILEEIQTHYVGCSGLIPDIGTSLKILEGEAISRLEGIAGYQKLLIPAPYYLVLLSEPKEYYVENAGYIGEELDLKITSLGLDSCWVTVLDKEAAKAALQIPSGMEIAALIGFGYGKQEKKLLRLDIKTQSDVNANVREGHVAPKINVSELVYKETWGCKFPVEELMNNDFLIRALYATSLAPSFLNLQPYRLILNGNQITLAVNKDGMTNANDEKLNIGIALLHFTQVFLQGISWNFHWVMGSPDQELNLPEDWYAAAHCQV</sequence>
<reference evidence="7" key="1">
    <citation type="submission" date="2021-06" db="EMBL/GenBank/DDBJ databases">
        <title>Description of novel taxa of the family Lachnospiraceae.</title>
        <authorList>
            <person name="Chaplin A.V."/>
            <person name="Sokolova S.R."/>
            <person name="Pikina A.P."/>
            <person name="Korzhanova M."/>
            <person name="Belova V."/>
            <person name="Korostin D."/>
            <person name="Efimov B.A."/>
        </authorList>
    </citation>
    <scope>NUCLEOTIDE SEQUENCE</scope>
    <source>
        <strain evidence="7">ASD5720</strain>
    </source>
</reference>
<accession>A0A949JWW2</accession>
<evidence type="ECO:0000256" key="2">
    <source>
        <dbReference type="ARBA" id="ARBA00007118"/>
    </source>
</evidence>
<dbReference type="Gene3D" id="3.40.109.30">
    <property type="entry name" value="putative nitroreductase (tm1586), domain 2"/>
    <property type="match status" value="1"/>
</dbReference>
<proteinExistence type="inferred from homology"/>
<dbReference type="CDD" id="cd02062">
    <property type="entry name" value="Nitro_FMN_reductase"/>
    <property type="match status" value="1"/>
</dbReference>
<organism evidence="7 8">
    <name type="scientific">Diplocloster agilis</name>
    <dbReference type="NCBI Taxonomy" id="2850323"/>
    <lineage>
        <taxon>Bacteria</taxon>
        <taxon>Bacillati</taxon>
        <taxon>Bacillota</taxon>
        <taxon>Clostridia</taxon>
        <taxon>Lachnospirales</taxon>
        <taxon>Lachnospiraceae</taxon>
        <taxon>Diplocloster</taxon>
    </lineage>
</organism>